<keyword evidence="3" id="KW-1185">Reference proteome</keyword>
<gene>
    <name evidence="1" type="ORF">GPM918_LOCUS29634</name>
    <name evidence="2" type="ORF">SRO942_LOCUS30221</name>
</gene>
<protein>
    <submittedName>
        <fullName evidence="1">Uncharacterized protein</fullName>
    </submittedName>
</protein>
<dbReference type="EMBL" id="CAJOBC010049545">
    <property type="protein sequence ID" value="CAF4173082.1"/>
    <property type="molecule type" value="Genomic_DNA"/>
</dbReference>
<dbReference type="Proteomes" id="UP000663829">
    <property type="component" value="Unassembled WGS sequence"/>
</dbReference>
<dbReference type="AlphaFoldDB" id="A0A815FF64"/>
<evidence type="ECO:0000313" key="2">
    <source>
        <dbReference type="EMBL" id="CAF4173082.1"/>
    </source>
</evidence>
<comment type="caution">
    <text evidence="1">The sequence shown here is derived from an EMBL/GenBank/DDBJ whole genome shotgun (WGS) entry which is preliminary data.</text>
</comment>
<dbReference type="Proteomes" id="UP000681722">
    <property type="component" value="Unassembled WGS sequence"/>
</dbReference>
<proteinExistence type="predicted"/>
<dbReference type="EMBL" id="CAJNOQ010013575">
    <property type="protein sequence ID" value="CAF1324480.1"/>
    <property type="molecule type" value="Genomic_DNA"/>
</dbReference>
<accession>A0A815FF64</accession>
<organism evidence="1 3">
    <name type="scientific">Didymodactylos carnosus</name>
    <dbReference type="NCBI Taxonomy" id="1234261"/>
    <lineage>
        <taxon>Eukaryota</taxon>
        <taxon>Metazoa</taxon>
        <taxon>Spiralia</taxon>
        <taxon>Gnathifera</taxon>
        <taxon>Rotifera</taxon>
        <taxon>Eurotatoria</taxon>
        <taxon>Bdelloidea</taxon>
        <taxon>Philodinida</taxon>
        <taxon>Philodinidae</taxon>
        <taxon>Didymodactylos</taxon>
    </lineage>
</organism>
<reference evidence="1" key="1">
    <citation type="submission" date="2021-02" db="EMBL/GenBank/DDBJ databases">
        <authorList>
            <person name="Nowell W R."/>
        </authorList>
    </citation>
    <scope>NUCLEOTIDE SEQUENCE</scope>
</reference>
<evidence type="ECO:0000313" key="1">
    <source>
        <dbReference type="EMBL" id="CAF1324480.1"/>
    </source>
</evidence>
<name>A0A815FF64_9BILA</name>
<evidence type="ECO:0000313" key="3">
    <source>
        <dbReference type="Proteomes" id="UP000663829"/>
    </source>
</evidence>
<sequence>MRYCVTRKVTQKSVKVTQVTLQSNPNPFRKAISDGLVEDHVAQINLELEHLRHPSLIAIIKIAALFNKKGAYKACSNINPLRRGCNAGLTCMKSPLCGTKRLGLSRKRCCVPTGAGAGGDEE</sequence>